<dbReference type="EMBL" id="BSTX01000001">
    <property type="protein sequence ID" value="GLZ77135.1"/>
    <property type="molecule type" value="Genomic_DNA"/>
</dbReference>
<feature type="signal peptide" evidence="2">
    <location>
        <begin position="1"/>
        <end position="23"/>
    </location>
</feature>
<sequence>MTRLRNARAAAGVLCLLVLTACSRPPGPDPTPPQPTYSQRLPQVRSTPVASDGGSAEIVDTGLTVSPASSQEYGTDYWWAVAIKNTSATDLLVTVDFDSGGTAADGRDHGERVKLHTILPGQTMYTGRFTGGKNPPVKLNPFVVETEWYPMSELALRGFDAGLELTEGGFDSATSTYVHATYTSRSVGVQDQPVDILVALRDSRGKLLGAIRVSAGGNAVPAGPRTIAGDFDEDRWPPEADRAKSQILISSTCCAIIPD</sequence>
<feature type="compositionally biased region" description="Polar residues" evidence="1">
    <location>
        <begin position="36"/>
        <end position="49"/>
    </location>
</feature>
<accession>A0A9W6W9Z8</accession>
<proteinExistence type="predicted"/>
<evidence type="ECO:0008006" key="5">
    <source>
        <dbReference type="Google" id="ProtNLM"/>
    </source>
</evidence>
<organism evidence="3 4">
    <name type="scientific">Actinorhabdospora filicis</name>
    <dbReference type="NCBI Taxonomy" id="1785913"/>
    <lineage>
        <taxon>Bacteria</taxon>
        <taxon>Bacillati</taxon>
        <taxon>Actinomycetota</taxon>
        <taxon>Actinomycetes</taxon>
        <taxon>Micromonosporales</taxon>
        <taxon>Micromonosporaceae</taxon>
        <taxon>Actinorhabdospora</taxon>
    </lineage>
</organism>
<dbReference type="AlphaFoldDB" id="A0A9W6W9Z8"/>
<evidence type="ECO:0000313" key="4">
    <source>
        <dbReference type="Proteomes" id="UP001165079"/>
    </source>
</evidence>
<evidence type="ECO:0000256" key="1">
    <source>
        <dbReference type="SAM" id="MobiDB-lite"/>
    </source>
</evidence>
<comment type="caution">
    <text evidence="3">The sequence shown here is derived from an EMBL/GenBank/DDBJ whole genome shotgun (WGS) entry which is preliminary data.</text>
</comment>
<evidence type="ECO:0000256" key="2">
    <source>
        <dbReference type="SAM" id="SignalP"/>
    </source>
</evidence>
<name>A0A9W6W9Z8_9ACTN</name>
<keyword evidence="2" id="KW-0732">Signal</keyword>
<reference evidence="3" key="1">
    <citation type="submission" date="2023-03" db="EMBL/GenBank/DDBJ databases">
        <title>Actinorhabdospora filicis NBRC 111898.</title>
        <authorList>
            <person name="Ichikawa N."/>
            <person name="Sato H."/>
            <person name="Tonouchi N."/>
        </authorList>
    </citation>
    <scope>NUCLEOTIDE SEQUENCE</scope>
    <source>
        <strain evidence="3">NBRC 111898</strain>
    </source>
</reference>
<feature type="compositionally biased region" description="Pro residues" evidence="1">
    <location>
        <begin position="25"/>
        <end position="35"/>
    </location>
</feature>
<evidence type="ECO:0000313" key="3">
    <source>
        <dbReference type="EMBL" id="GLZ77135.1"/>
    </source>
</evidence>
<feature type="region of interest" description="Disordered" evidence="1">
    <location>
        <begin position="25"/>
        <end position="55"/>
    </location>
</feature>
<dbReference type="Proteomes" id="UP001165079">
    <property type="component" value="Unassembled WGS sequence"/>
</dbReference>
<gene>
    <name evidence="3" type="ORF">Afil01_19420</name>
</gene>
<feature type="chain" id="PRO_5040747471" description="Lipoprotein" evidence="2">
    <location>
        <begin position="24"/>
        <end position="259"/>
    </location>
</feature>
<keyword evidence="4" id="KW-1185">Reference proteome</keyword>
<protein>
    <recommendedName>
        <fullName evidence="5">Lipoprotein</fullName>
    </recommendedName>
</protein>
<dbReference type="PROSITE" id="PS51257">
    <property type="entry name" value="PROKAR_LIPOPROTEIN"/>
    <property type="match status" value="1"/>
</dbReference>